<gene>
    <name evidence="4" type="ORF">H9723_06040</name>
</gene>
<feature type="transmembrane region" description="Helical" evidence="2">
    <location>
        <begin position="20"/>
        <end position="41"/>
    </location>
</feature>
<accession>A0A9D2G9M2</accession>
<feature type="transmembrane region" description="Helical" evidence="2">
    <location>
        <begin position="53"/>
        <end position="71"/>
    </location>
</feature>
<feature type="region of interest" description="Disordered" evidence="1">
    <location>
        <begin position="519"/>
        <end position="540"/>
    </location>
</feature>
<keyword evidence="2" id="KW-1133">Transmembrane helix</keyword>
<dbReference type="SMART" id="SM00460">
    <property type="entry name" value="TGc"/>
    <property type="match status" value="1"/>
</dbReference>
<dbReference type="PANTHER" id="PTHR42736">
    <property type="entry name" value="PROTEIN-GLUTAMINE GAMMA-GLUTAMYLTRANSFERASE"/>
    <property type="match status" value="1"/>
</dbReference>
<dbReference type="Proteomes" id="UP000824116">
    <property type="component" value="Unassembled WGS sequence"/>
</dbReference>
<comment type="caution">
    <text evidence="4">The sequence shown here is derived from an EMBL/GenBank/DDBJ whole genome shotgun (WGS) entry which is preliminary data.</text>
</comment>
<protein>
    <recommendedName>
        <fullName evidence="3">Transglutaminase-like domain-containing protein</fullName>
    </recommendedName>
</protein>
<reference evidence="4" key="2">
    <citation type="submission" date="2021-04" db="EMBL/GenBank/DDBJ databases">
        <authorList>
            <person name="Gilroy R."/>
        </authorList>
    </citation>
    <scope>NUCLEOTIDE SEQUENCE</scope>
    <source>
        <strain evidence="4">CHK196-3914</strain>
    </source>
</reference>
<feature type="region of interest" description="Disordered" evidence="1">
    <location>
        <begin position="269"/>
        <end position="327"/>
    </location>
</feature>
<reference evidence="4" key="1">
    <citation type="journal article" date="2021" name="PeerJ">
        <title>Extensive microbial diversity within the chicken gut microbiome revealed by metagenomics and culture.</title>
        <authorList>
            <person name="Gilroy R."/>
            <person name="Ravi A."/>
            <person name="Getino M."/>
            <person name="Pursley I."/>
            <person name="Horton D.L."/>
            <person name="Alikhan N.F."/>
            <person name="Baker D."/>
            <person name="Gharbi K."/>
            <person name="Hall N."/>
            <person name="Watson M."/>
            <person name="Adriaenssens E.M."/>
            <person name="Foster-Nyarko E."/>
            <person name="Jarju S."/>
            <person name="Secka A."/>
            <person name="Antonio M."/>
            <person name="Oren A."/>
            <person name="Chaudhuri R.R."/>
            <person name="La Ragione R."/>
            <person name="Hildebrand F."/>
            <person name="Pallen M.J."/>
        </authorList>
    </citation>
    <scope>NUCLEOTIDE SEQUENCE</scope>
    <source>
        <strain evidence="4">CHK196-3914</strain>
    </source>
</reference>
<feature type="transmembrane region" description="Helical" evidence="2">
    <location>
        <begin position="165"/>
        <end position="184"/>
    </location>
</feature>
<feature type="compositionally biased region" description="Basic and acidic residues" evidence="1">
    <location>
        <begin position="269"/>
        <end position="278"/>
    </location>
</feature>
<dbReference type="AlphaFoldDB" id="A0A9D2G9M2"/>
<feature type="transmembrane region" description="Helical" evidence="2">
    <location>
        <begin position="190"/>
        <end position="209"/>
    </location>
</feature>
<dbReference type="Pfam" id="PF01841">
    <property type="entry name" value="Transglut_core"/>
    <property type="match status" value="1"/>
</dbReference>
<dbReference type="SUPFAM" id="SSF54001">
    <property type="entry name" value="Cysteine proteinases"/>
    <property type="match status" value="1"/>
</dbReference>
<feature type="transmembrane region" description="Helical" evidence="2">
    <location>
        <begin position="548"/>
        <end position="576"/>
    </location>
</feature>
<dbReference type="Gene3D" id="3.10.620.30">
    <property type="match status" value="1"/>
</dbReference>
<keyword evidence="2" id="KW-0812">Transmembrane</keyword>
<name>A0A9D2G9M2_9FIRM</name>
<dbReference type="InterPro" id="IPR038765">
    <property type="entry name" value="Papain-like_cys_pep_sf"/>
</dbReference>
<feature type="domain" description="Transglutaminase-like" evidence="3">
    <location>
        <begin position="444"/>
        <end position="521"/>
    </location>
</feature>
<feature type="transmembrane region" description="Helical" evidence="2">
    <location>
        <begin position="78"/>
        <end position="94"/>
    </location>
</feature>
<evidence type="ECO:0000259" key="3">
    <source>
        <dbReference type="SMART" id="SM00460"/>
    </source>
</evidence>
<feature type="transmembrane region" description="Helical" evidence="2">
    <location>
        <begin position="137"/>
        <end position="158"/>
    </location>
</feature>
<proteinExistence type="predicted"/>
<evidence type="ECO:0000256" key="2">
    <source>
        <dbReference type="SAM" id="Phobius"/>
    </source>
</evidence>
<sequence length="692" mass="75964">MKKRDSGIKIYRDRKGQKGYRGISMWIFQSAAVWFLAAAWWNAILSVFPIETGGGMVYLWLAVLTAGLVLLHQKTGGWTVLLVLALTGVLVWIRRDVFTEYIESISRNIAGMISPGNGEEAAAWHMSGLFTRLNGEVGAGLTASVLSVPFLEIWIMVLKTGKGKLAAGVTAAVPFFCSAAAGYFPPEIPAWLLVLAACVYFAAGTAGGENSKHFLSQWGRCMIAAAVLCGAVVLAAGAGKLLDSGRDVPGSFYQEARSTIRAGVIERIRESASGRDAEPEQTENTDPGAEEADRQVRNSGDTQEEPTDTGREQLLGEEQLPSGSGMEDLRSLSAFVPEEGIGETVTLDELPESTVYLPERYGIVYSGGAWSDMEDMQENADEILENCREYPEGLERLEDLCSGWDVSSYENVGERIDSELSARAVYDTNPGTTPSDQDFVEYFLFERGRGFCVHFASASVLLYRMCGYPARYAEGYAVPASAFSENGNGGYTARIDGSMGHAWCQVYDSRTGNWIDADHTPAAPRSQFSEESGGADKSETGERLQNTALWRVLTVIVICAAVLIVLSAVTAAQAAVRRKYLRKRFEETGNGRGILAMYESILRTARYQGTETGDIFDAHTAEILECAYPEISGREWKWIYEKVLESMFYHLADEKAAAGEMKVLYKRFVESAEVRMSRGQRLIMKYIRCCAV</sequence>
<feature type="transmembrane region" description="Helical" evidence="2">
    <location>
        <begin position="221"/>
        <end position="242"/>
    </location>
</feature>
<evidence type="ECO:0000313" key="4">
    <source>
        <dbReference type="EMBL" id="HIZ74785.1"/>
    </source>
</evidence>
<dbReference type="PANTHER" id="PTHR42736:SF1">
    <property type="entry name" value="PROTEIN-GLUTAMINE GAMMA-GLUTAMYLTRANSFERASE"/>
    <property type="match status" value="1"/>
</dbReference>
<organism evidence="4 5">
    <name type="scientific">Candidatus Mediterraneibacter stercoravium</name>
    <dbReference type="NCBI Taxonomy" id="2838685"/>
    <lineage>
        <taxon>Bacteria</taxon>
        <taxon>Bacillati</taxon>
        <taxon>Bacillota</taxon>
        <taxon>Clostridia</taxon>
        <taxon>Lachnospirales</taxon>
        <taxon>Lachnospiraceae</taxon>
        <taxon>Mediterraneibacter</taxon>
    </lineage>
</organism>
<dbReference type="InterPro" id="IPR002931">
    <property type="entry name" value="Transglutaminase-like"/>
</dbReference>
<keyword evidence="2" id="KW-0472">Membrane</keyword>
<dbReference type="InterPro" id="IPR052901">
    <property type="entry name" value="Bact_TGase-like"/>
</dbReference>
<evidence type="ECO:0000256" key="1">
    <source>
        <dbReference type="SAM" id="MobiDB-lite"/>
    </source>
</evidence>
<dbReference type="EMBL" id="DXAY01000142">
    <property type="protein sequence ID" value="HIZ74785.1"/>
    <property type="molecule type" value="Genomic_DNA"/>
</dbReference>
<evidence type="ECO:0000313" key="5">
    <source>
        <dbReference type="Proteomes" id="UP000824116"/>
    </source>
</evidence>